<feature type="compositionally biased region" description="Basic and acidic residues" evidence="8">
    <location>
        <begin position="123"/>
        <end position="132"/>
    </location>
</feature>
<dbReference type="Pfam" id="PF04082">
    <property type="entry name" value="Fungal_trans"/>
    <property type="match status" value="1"/>
</dbReference>
<protein>
    <recommendedName>
        <fullName evidence="9">C2H2-type domain-containing protein</fullName>
    </recommendedName>
</protein>
<dbReference type="PANTHER" id="PTHR40626">
    <property type="entry name" value="MIP31509P"/>
    <property type="match status" value="1"/>
</dbReference>
<feature type="domain" description="C2H2-type" evidence="9">
    <location>
        <begin position="37"/>
        <end position="64"/>
    </location>
</feature>
<evidence type="ECO:0000256" key="6">
    <source>
        <dbReference type="ARBA" id="ARBA00023242"/>
    </source>
</evidence>
<dbReference type="Proteomes" id="UP001565368">
    <property type="component" value="Unassembled WGS sequence"/>
</dbReference>
<dbReference type="InterPro" id="IPR036236">
    <property type="entry name" value="Znf_C2H2_sf"/>
</dbReference>
<reference evidence="10 11" key="1">
    <citation type="submission" date="2023-08" db="EMBL/GenBank/DDBJ databases">
        <title>Annotated Genome Sequence of Vanrija albida AlHP1.</title>
        <authorList>
            <person name="Herzog R."/>
        </authorList>
    </citation>
    <scope>NUCLEOTIDE SEQUENCE [LARGE SCALE GENOMIC DNA]</scope>
    <source>
        <strain evidence="10 11">AlHP1</strain>
    </source>
</reference>
<keyword evidence="5" id="KW-0862">Zinc</keyword>
<feature type="region of interest" description="Disordered" evidence="8">
    <location>
        <begin position="1"/>
        <end position="22"/>
    </location>
</feature>
<dbReference type="PROSITE" id="PS00028">
    <property type="entry name" value="ZINC_FINGER_C2H2_1"/>
    <property type="match status" value="2"/>
</dbReference>
<organism evidence="10 11">
    <name type="scientific">Vanrija albida</name>
    <dbReference type="NCBI Taxonomy" id="181172"/>
    <lineage>
        <taxon>Eukaryota</taxon>
        <taxon>Fungi</taxon>
        <taxon>Dikarya</taxon>
        <taxon>Basidiomycota</taxon>
        <taxon>Agaricomycotina</taxon>
        <taxon>Tremellomycetes</taxon>
        <taxon>Trichosporonales</taxon>
        <taxon>Trichosporonaceae</taxon>
        <taxon>Vanrija</taxon>
    </lineage>
</organism>
<name>A0ABR3PUK5_9TREE</name>
<feature type="domain" description="C2H2-type" evidence="9">
    <location>
        <begin position="7"/>
        <end position="36"/>
    </location>
</feature>
<keyword evidence="2" id="KW-0479">Metal-binding</keyword>
<dbReference type="InterPro" id="IPR007219">
    <property type="entry name" value="XnlR_reg_dom"/>
</dbReference>
<evidence type="ECO:0000256" key="5">
    <source>
        <dbReference type="ARBA" id="ARBA00022833"/>
    </source>
</evidence>
<evidence type="ECO:0000313" key="10">
    <source>
        <dbReference type="EMBL" id="KAL1405783.1"/>
    </source>
</evidence>
<evidence type="ECO:0000256" key="2">
    <source>
        <dbReference type="ARBA" id="ARBA00022723"/>
    </source>
</evidence>
<dbReference type="SUPFAM" id="SSF57667">
    <property type="entry name" value="beta-beta-alpha zinc fingers"/>
    <property type="match status" value="1"/>
</dbReference>
<dbReference type="GeneID" id="95988502"/>
<dbReference type="SMART" id="SM00355">
    <property type="entry name" value="ZnF_C2H2"/>
    <property type="match status" value="2"/>
</dbReference>
<dbReference type="PROSITE" id="PS50157">
    <property type="entry name" value="ZINC_FINGER_C2H2_2"/>
    <property type="match status" value="2"/>
</dbReference>
<dbReference type="InterPro" id="IPR051059">
    <property type="entry name" value="VerF-like"/>
</dbReference>
<keyword evidence="6" id="KW-0539">Nucleus</keyword>
<comment type="subcellular location">
    <subcellularLocation>
        <location evidence="1">Nucleus</location>
    </subcellularLocation>
</comment>
<evidence type="ECO:0000256" key="1">
    <source>
        <dbReference type="ARBA" id="ARBA00004123"/>
    </source>
</evidence>
<dbReference type="Gene3D" id="3.30.160.60">
    <property type="entry name" value="Classic Zinc Finger"/>
    <property type="match status" value="1"/>
</dbReference>
<dbReference type="RefSeq" id="XP_069205727.1">
    <property type="nucleotide sequence ID" value="XM_069355886.1"/>
</dbReference>
<sequence length="751" mass="83400">MPPDTRHPCPEPGCGKAFSSSSHLRRHARNHRNDRAFTCKHCGQSFVRREVWKRHEALHVTPQSVRPRIKPVGAGESSLSPGAGAIKYEKYEPKYDNDDEGTPEPLSSLRRASRLEPALTPRISDERSHSRAESVLPLVGPSALGMDAVPQIQPMQQQQQQHQQHQQQQHWASLPVGATQTPEPQASFADIVPTSVYYPSGGASLESWINQILTEQSTFPTFDQPVPPPELPATAFLWDQRGAVESPSAQDAGACSRLRNWLMDKNASQLPIEITTDRMTRCLAAYWATIDPQIPIVHRPTFSSVECSPLVLLSMVILGATVAGSEDDWAWAGAVLPQARVMAMTCNMGNPTDRMHALQSMVMLSLVGHGMGADEQDHAHGIMSMALTLARRANMYQDRPRRPAISQSDLQAQWSQWIIEESTQRACWVIMFRDIEYCSFFQQLPTRAYSPFRTPCPLPCPESCWDAPTPEAWSHAFTPGETLAANLKRILISGPAGPTLAFGKGDELFKQLNLTYCLSALGWDANNRDLIASEVSKSNPQTLTVFLIRILSHAAMQDPEDMGRNSKRSCLQGSIQDVAFLAALDLHLSTLFLQVFAGVPEVGILQPVRPTDQIDANKSMRAWAISPSSRDAVILSTQFLMRAIETGQAHTLNHAWAIYMACLVCWAYYVLRRVGSVPPHMQQTDGQNTKDDALQFCYELENWARGEDHEAREPSPLLMRALSTQVVLLLSTRKEVMVKAACLLVDRNVAP</sequence>
<keyword evidence="11" id="KW-1185">Reference proteome</keyword>
<dbReference type="PANTHER" id="PTHR40626:SF11">
    <property type="entry name" value="ZINC FINGER PROTEIN YPR022C"/>
    <property type="match status" value="1"/>
</dbReference>
<evidence type="ECO:0000259" key="9">
    <source>
        <dbReference type="PROSITE" id="PS50157"/>
    </source>
</evidence>
<keyword evidence="3" id="KW-0677">Repeat</keyword>
<evidence type="ECO:0000256" key="3">
    <source>
        <dbReference type="ARBA" id="ARBA00022737"/>
    </source>
</evidence>
<evidence type="ECO:0000256" key="8">
    <source>
        <dbReference type="SAM" id="MobiDB-lite"/>
    </source>
</evidence>
<dbReference type="Pfam" id="PF00096">
    <property type="entry name" value="zf-C2H2"/>
    <property type="match status" value="2"/>
</dbReference>
<dbReference type="EMBL" id="JBBXJM010000006">
    <property type="protein sequence ID" value="KAL1405783.1"/>
    <property type="molecule type" value="Genomic_DNA"/>
</dbReference>
<keyword evidence="4 7" id="KW-0863">Zinc-finger</keyword>
<comment type="caution">
    <text evidence="10">The sequence shown here is derived from an EMBL/GenBank/DDBJ whole genome shotgun (WGS) entry which is preliminary data.</text>
</comment>
<feature type="compositionally biased region" description="Low complexity" evidence="8">
    <location>
        <begin position="156"/>
        <end position="170"/>
    </location>
</feature>
<evidence type="ECO:0000313" key="11">
    <source>
        <dbReference type="Proteomes" id="UP001565368"/>
    </source>
</evidence>
<feature type="region of interest" description="Disordered" evidence="8">
    <location>
        <begin position="68"/>
        <end position="133"/>
    </location>
</feature>
<proteinExistence type="predicted"/>
<gene>
    <name evidence="10" type="ORF">Q8F55_007459</name>
</gene>
<feature type="compositionally biased region" description="Basic and acidic residues" evidence="8">
    <location>
        <begin position="87"/>
        <end position="96"/>
    </location>
</feature>
<dbReference type="CDD" id="cd12148">
    <property type="entry name" value="fungal_TF_MHR"/>
    <property type="match status" value="1"/>
</dbReference>
<feature type="region of interest" description="Disordered" evidence="8">
    <location>
        <begin position="153"/>
        <end position="172"/>
    </location>
</feature>
<accession>A0ABR3PUK5</accession>
<evidence type="ECO:0000256" key="4">
    <source>
        <dbReference type="ARBA" id="ARBA00022771"/>
    </source>
</evidence>
<evidence type="ECO:0000256" key="7">
    <source>
        <dbReference type="PROSITE-ProRule" id="PRU00042"/>
    </source>
</evidence>
<dbReference type="InterPro" id="IPR013087">
    <property type="entry name" value="Znf_C2H2_type"/>
</dbReference>